<sequence length="84" mass="8897">MSVVETILVFAVIPLAIVLLFAVLTLLPGRQKKARYKPGQPWEHGPVWWEPHPLQAGGHHDSGHTAIGSAASSAGPLGGARGTW</sequence>
<reference evidence="4" key="1">
    <citation type="submission" date="2016-10" db="EMBL/GenBank/DDBJ databases">
        <authorList>
            <person name="Varghese N."/>
            <person name="Submissions S."/>
        </authorList>
    </citation>
    <scope>NUCLEOTIDE SEQUENCE [LARGE SCALE GENOMIC DNA]</scope>
    <source>
        <strain evidence="4">DSM 45413</strain>
    </source>
</reference>
<feature type="compositionally biased region" description="Low complexity" evidence="1">
    <location>
        <begin position="64"/>
        <end position="75"/>
    </location>
</feature>
<dbReference type="STRING" id="673521.SAMN05660991_00965"/>
<evidence type="ECO:0000256" key="1">
    <source>
        <dbReference type="SAM" id="MobiDB-lite"/>
    </source>
</evidence>
<evidence type="ECO:0000256" key="2">
    <source>
        <dbReference type="SAM" id="Phobius"/>
    </source>
</evidence>
<gene>
    <name evidence="3" type="ORF">SAMN05660991_00965</name>
</gene>
<feature type="transmembrane region" description="Helical" evidence="2">
    <location>
        <begin position="6"/>
        <end position="27"/>
    </location>
</feature>
<evidence type="ECO:0000313" key="3">
    <source>
        <dbReference type="EMBL" id="SEO60770.1"/>
    </source>
</evidence>
<feature type="region of interest" description="Disordered" evidence="1">
    <location>
        <begin position="35"/>
        <end position="84"/>
    </location>
</feature>
<keyword evidence="2" id="KW-0812">Transmembrane</keyword>
<dbReference type="EMBL" id="FOEE01000002">
    <property type="protein sequence ID" value="SEO60770.1"/>
    <property type="molecule type" value="Genomic_DNA"/>
</dbReference>
<keyword evidence="2" id="KW-0472">Membrane</keyword>
<dbReference type="RefSeq" id="WP_091940663.1">
    <property type="nucleotide sequence ID" value="NZ_FOEE01000002.1"/>
</dbReference>
<protein>
    <submittedName>
        <fullName evidence="3">Uncharacterized protein</fullName>
    </submittedName>
</protein>
<keyword evidence="2" id="KW-1133">Transmembrane helix</keyword>
<evidence type="ECO:0000313" key="4">
    <source>
        <dbReference type="Proteomes" id="UP000198960"/>
    </source>
</evidence>
<organism evidence="3 4">
    <name type="scientific">Trujillonella endophytica</name>
    <dbReference type="NCBI Taxonomy" id="673521"/>
    <lineage>
        <taxon>Bacteria</taxon>
        <taxon>Bacillati</taxon>
        <taxon>Actinomycetota</taxon>
        <taxon>Actinomycetes</taxon>
        <taxon>Geodermatophilales</taxon>
        <taxon>Geodermatophilaceae</taxon>
        <taxon>Trujillonella</taxon>
    </lineage>
</organism>
<dbReference type="Proteomes" id="UP000198960">
    <property type="component" value="Unassembled WGS sequence"/>
</dbReference>
<name>A0A1H8R2Z8_9ACTN</name>
<dbReference type="OrthoDB" id="5193416at2"/>
<keyword evidence="4" id="KW-1185">Reference proteome</keyword>
<accession>A0A1H8R2Z8</accession>
<dbReference type="AlphaFoldDB" id="A0A1H8R2Z8"/>
<proteinExistence type="predicted"/>